<gene>
    <name evidence="1" type="ORF">OG398_13685</name>
</gene>
<dbReference type="AlphaFoldDB" id="A0AAU2VPH0"/>
<reference evidence="1" key="1">
    <citation type="submission" date="2022-10" db="EMBL/GenBank/DDBJ databases">
        <title>The complete genomes of actinobacterial strains from the NBC collection.</title>
        <authorList>
            <person name="Joergensen T.S."/>
            <person name="Alvarez Arevalo M."/>
            <person name="Sterndorff E.B."/>
            <person name="Faurdal D."/>
            <person name="Vuksanovic O."/>
            <person name="Mourched A.-S."/>
            <person name="Charusanti P."/>
            <person name="Shaw S."/>
            <person name="Blin K."/>
            <person name="Weber T."/>
        </authorList>
    </citation>
    <scope>NUCLEOTIDE SEQUENCE</scope>
    <source>
        <strain evidence="1">NBC_00008</strain>
    </source>
</reference>
<organism evidence="1">
    <name type="scientific">Streptomyces sp. NBC_00008</name>
    <dbReference type="NCBI Taxonomy" id="2903610"/>
    <lineage>
        <taxon>Bacteria</taxon>
        <taxon>Bacillati</taxon>
        <taxon>Actinomycetota</taxon>
        <taxon>Actinomycetes</taxon>
        <taxon>Kitasatosporales</taxon>
        <taxon>Streptomycetaceae</taxon>
        <taxon>Streptomyces</taxon>
    </lineage>
</organism>
<accession>A0AAU2VPH0</accession>
<sequence>MKAWEWELRRHDWADLRCGCGRGAAHLPSTFERLLGATAPDRTVGHTFAGHLEEQSMLFEAAPHAVPVILAGLAERPPDFVRSPLLSTLGFLVTGESHRSEAAAGRPGLDEECAQLVREGLWQLYAEAADGHTEAALEILEYVDPDEERFAFHRARCAGRLRK</sequence>
<proteinExistence type="predicted"/>
<evidence type="ECO:0008006" key="2">
    <source>
        <dbReference type="Google" id="ProtNLM"/>
    </source>
</evidence>
<name>A0AAU2VPH0_9ACTN</name>
<protein>
    <recommendedName>
        <fullName evidence="2">HEAT repeat domain-containing protein</fullName>
    </recommendedName>
</protein>
<evidence type="ECO:0000313" key="1">
    <source>
        <dbReference type="EMBL" id="WTW69248.1"/>
    </source>
</evidence>
<dbReference type="EMBL" id="CP108313">
    <property type="protein sequence ID" value="WTW69248.1"/>
    <property type="molecule type" value="Genomic_DNA"/>
</dbReference>